<dbReference type="Pfam" id="PF08376">
    <property type="entry name" value="NIT"/>
    <property type="match status" value="1"/>
</dbReference>
<dbReference type="RefSeq" id="WP_160554131.1">
    <property type="nucleotide sequence ID" value="NZ_CP047650.1"/>
</dbReference>
<gene>
    <name evidence="2" type="ORF">GT347_21475</name>
</gene>
<dbReference type="AlphaFoldDB" id="A0A857J8D9"/>
<reference evidence="2 3" key="1">
    <citation type="submission" date="2020-01" db="EMBL/GenBank/DDBJ databases">
        <title>Genome sequencing of strain KACC 21265.</title>
        <authorList>
            <person name="Heo J."/>
            <person name="Kim S.-J."/>
            <person name="Kim J.-S."/>
            <person name="Hong S.-B."/>
            <person name="Kwon S.-W."/>
        </authorList>
    </citation>
    <scope>NUCLEOTIDE SEQUENCE [LARGE SCALE GENOMIC DNA]</scope>
    <source>
        <strain evidence="2 3">KACC 21265</strain>
    </source>
</reference>
<proteinExistence type="predicted"/>
<dbReference type="Proteomes" id="UP000464787">
    <property type="component" value="Chromosome"/>
</dbReference>
<keyword evidence="3" id="KW-1185">Reference proteome</keyword>
<protein>
    <submittedName>
        <fullName evidence="2">Antitermination regulator</fullName>
    </submittedName>
</protein>
<feature type="domain" description="Nitrate/nitrite sensing protein" evidence="1">
    <location>
        <begin position="42"/>
        <end position="281"/>
    </location>
</feature>
<organism evidence="2 3">
    <name type="scientific">Xylophilus rhododendri</name>
    <dbReference type="NCBI Taxonomy" id="2697032"/>
    <lineage>
        <taxon>Bacteria</taxon>
        <taxon>Pseudomonadati</taxon>
        <taxon>Pseudomonadota</taxon>
        <taxon>Betaproteobacteria</taxon>
        <taxon>Burkholderiales</taxon>
        <taxon>Xylophilus</taxon>
    </lineage>
</organism>
<evidence type="ECO:0000313" key="3">
    <source>
        <dbReference type="Proteomes" id="UP000464787"/>
    </source>
</evidence>
<name>A0A857J8D9_9BURK</name>
<dbReference type="KEGG" id="xyk:GT347_21475"/>
<sequence length="328" mass="35457">MIDPVVQLSASALVHRARQLEVDAMHGLASRADLLEVIGRAIRCLQRERGASSIYLASRGLRFSQERLAMEEDSRAAQKALASAFSRHAEPERGATAGALSLMAWVLLGLDALEGMRGQIERQGMDAHAMVAGYSHLIAGLIELMVQIAETAAVPGLQGLLRALVHLVQAKEAAGQERALGALLFASGWNNETQQRRVARLIDTQQACLAAFAEAADAELLGLWREQVRAGLAELQALRSILLGARPGSVLDTGLSKPWFDACSGRIDGLWALQTALLQQLRGDCAASIRQARVELRDTRGLLRHLRENPPARAQAVDRFFACGDPKA</sequence>
<evidence type="ECO:0000313" key="2">
    <source>
        <dbReference type="EMBL" id="QHJ00321.1"/>
    </source>
</evidence>
<accession>A0A857J8D9</accession>
<evidence type="ECO:0000259" key="1">
    <source>
        <dbReference type="Pfam" id="PF08376"/>
    </source>
</evidence>
<dbReference type="EMBL" id="CP047650">
    <property type="protein sequence ID" value="QHJ00321.1"/>
    <property type="molecule type" value="Genomic_DNA"/>
</dbReference>
<dbReference type="InterPro" id="IPR013587">
    <property type="entry name" value="Nitrate/nitrite_sensing"/>
</dbReference>